<accession>A0A183ID16</accession>
<dbReference type="EMBL" id="UZAM01006849">
    <property type="protein sequence ID" value="VDO94581.1"/>
    <property type="molecule type" value="Genomic_DNA"/>
</dbReference>
<evidence type="ECO:0000256" key="1">
    <source>
        <dbReference type="SAM" id="Phobius"/>
    </source>
</evidence>
<feature type="transmembrane region" description="Helical" evidence="1">
    <location>
        <begin position="7"/>
        <end position="28"/>
    </location>
</feature>
<sequence>MRCKPPIDQVFVGVVYGSMWFVVCFLSFSHGTAGSHSYANGFANASSNRRIAVVVCGAVDLAVINAGELLPVPPDGGWGWVIVAASFLANMVVDGIAYSFGILFPEFHAYFGKAKQETAWIGSLLTGVYMLIAGEEVSYNELQYNDFTLNRVIVLGPFVSGLVNKFGAKAVMIAGSLIACLGFVISVFVRSLPLMMLFYGICGGVGFGFIYLPACVYVGYYFEKKRALATGIAVAGSGLGTLLILAGIIANCAVFGCLMRPLEHPKSVKRLPHTGQNMVEKINTSTMLLHSNNDVELKPIVSKPAQFKRFHSSLSESYAADVDVHASLLSGIEGQKETKARNEAKAEFQNHSLIEAGMSTVI</sequence>
<dbReference type="AlphaFoldDB" id="A0A183ID16"/>
<dbReference type="InterPro" id="IPR050327">
    <property type="entry name" value="Proton-linked_MCT"/>
</dbReference>
<feature type="transmembrane region" description="Helical" evidence="1">
    <location>
        <begin position="117"/>
        <end position="134"/>
    </location>
</feature>
<feature type="transmembrane region" description="Helical" evidence="1">
    <location>
        <begin position="232"/>
        <end position="259"/>
    </location>
</feature>
<feature type="transmembrane region" description="Helical" evidence="1">
    <location>
        <begin position="166"/>
        <end position="189"/>
    </location>
</feature>
<keyword evidence="1" id="KW-1133">Transmembrane helix</keyword>
<dbReference type="PANTHER" id="PTHR11360">
    <property type="entry name" value="MONOCARBOXYLATE TRANSPORTER"/>
    <property type="match status" value="1"/>
</dbReference>
<dbReference type="Gene3D" id="1.20.1250.20">
    <property type="entry name" value="MFS general substrate transporter like domains"/>
    <property type="match status" value="1"/>
</dbReference>
<keyword evidence="3" id="KW-1185">Reference proteome</keyword>
<dbReference type="PANTHER" id="PTHR11360:SF286">
    <property type="entry name" value="GH22266P"/>
    <property type="match status" value="1"/>
</dbReference>
<dbReference type="SUPFAM" id="SSF103473">
    <property type="entry name" value="MFS general substrate transporter"/>
    <property type="match status" value="1"/>
</dbReference>
<reference evidence="2 3" key="2">
    <citation type="submission" date="2018-11" db="EMBL/GenBank/DDBJ databases">
        <authorList>
            <consortium name="Pathogen Informatics"/>
        </authorList>
    </citation>
    <scope>NUCLEOTIDE SEQUENCE [LARGE SCALE GENOMIC DNA]</scope>
</reference>
<proteinExistence type="predicted"/>
<dbReference type="WBParaSite" id="SBAD_0000158101-mRNA-1">
    <property type="protein sequence ID" value="SBAD_0000158101-mRNA-1"/>
    <property type="gene ID" value="SBAD_0000158101"/>
</dbReference>
<evidence type="ECO:0000313" key="2">
    <source>
        <dbReference type="EMBL" id="VDO94581.1"/>
    </source>
</evidence>
<dbReference type="OrthoDB" id="6499973at2759"/>
<reference evidence="4" key="1">
    <citation type="submission" date="2016-06" db="UniProtKB">
        <authorList>
            <consortium name="WormBaseParasite"/>
        </authorList>
    </citation>
    <scope>IDENTIFICATION</scope>
</reference>
<evidence type="ECO:0000313" key="3">
    <source>
        <dbReference type="Proteomes" id="UP000270296"/>
    </source>
</evidence>
<dbReference type="InterPro" id="IPR036259">
    <property type="entry name" value="MFS_trans_sf"/>
</dbReference>
<name>A0A183ID16_9BILA</name>
<dbReference type="Proteomes" id="UP000270296">
    <property type="component" value="Unassembled WGS sequence"/>
</dbReference>
<dbReference type="InterPro" id="IPR011701">
    <property type="entry name" value="MFS"/>
</dbReference>
<keyword evidence="1" id="KW-0472">Membrane</keyword>
<organism evidence="4">
    <name type="scientific">Soboliphyme baturini</name>
    <dbReference type="NCBI Taxonomy" id="241478"/>
    <lineage>
        <taxon>Eukaryota</taxon>
        <taxon>Metazoa</taxon>
        <taxon>Ecdysozoa</taxon>
        <taxon>Nematoda</taxon>
        <taxon>Enoplea</taxon>
        <taxon>Dorylaimia</taxon>
        <taxon>Dioctophymatida</taxon>
        <taxon>Dioctophymatoidea</taxon>
        <taxon>Soboliphymatidae</taxon>
        <taxon>Soboliphyme</taxon>
    </lineage>
</organism>
<protein>
    <submittedName>
        <fullName evidence="4">MFS domain-containing protein</fullName>
    </submittedName>
</protein>
<dbReference type="Pfam" id="PF07690">
    <property type="entry name" value="MFS_1"/>
    <property type="match status" value="1"/>
</dbReference>
<feature type="transmembrane region" description="Helical" evidence="1">
    <location>
        <begin position="196"/>
        <end position="220"/>
    </location>
</feature>
<gene>
    <name evidence="2" type="ORF">SBAD_LOCUS1510</name>
</gene>
<evidence type="ECO:0000313" key="4">
    <source>
        <dbReference type="WBParaSite" id="SBAD_0000158101-mRNA-1"/>
    </source>
</evidence>
<dbReference type="GO" id="GO:0008028">
    <property type="term" value="F:monocarboxylic acid transmembrane transporter activity"/>
    <property type="evidence" value="ECO:0007669"/>
    <property type="project" value="TreeGrafter"/>
</dbReference>
<keyword evidence="1" id="KW-0812">Transmembrane</keyword>
<feature type="transmembrane region" description="Helical" evidence="1">
    <location>
        <begin position="78"/>
        <end position="105"/>
    </location>
</feature>